<evidence type="ECO:0000313" key="3">
    <source>
        <dbReference type="Proteomes" id="UP001396334"/>
    </source>
</evidence>
<dbReference type="InterPro" id="IPR016181">
    <property type="entry name" value="Acyl_CoA_acyltransferase"/>
</dbReference>
<comment type="caution">
    <text evidence="2">The sequence shown here is derived from an EMBL/GenBank/DDBJ whole genome shotgun (WGS) entry which is preliminary data.</text>
</comment>
<dbReference type="InterPro" id="IPR042163">
    <property type="entry name" value="PHF12"/>
</dbReference>
<protein>
    <recommendedName>
        <fullName evidence="1">Increased DNA methylation 1 C-terminal domain-containing protein</fullName>
    </recommendedName>
</protein>
<proteinExistence type="predicted"/>
<evidence type="ECO:0000259" key="1">
    <source>
        <dbReference type="Pfam" id="PF23209"/>
    </source>
</evidence>
<dbReference type="PANTHER" id="PTHR46309">
    <property type="entry name" value="PHD FINGER PROTEIN 12"/>
    <property type="match status" value="1"/>
</dbReference>
<dbReference type="EMBL" id="JBBPBN010000039">
    <property type="protein sequence ID" value="KAK8999754.1"/>
    <property type="molecule type" value="Genomic_DNA"/>
</dbReference>
<gene>
    <name evidence="2" type="ORF">V6N11_065251</name>
</gene>
<keyword evidence="3" id="KW-1185">Reference proteome</keyword>
<sequence>MATLKVCDNNVDEIPFVATRHKHRHRGMCQVLVDELEKNLVKLGVEKLVLIWLPTTVEMWTNNFGISRMPDDERVKLLQYTLLDFQGTVICQKKS</sequence>
<accession>A0ABR2QGY1</accession>
<reference evidence="2 3" key="1">
    <citation type="journal article" date="2024" name="G3 (Bethesda)">
        <title>Genome assembly of Hibiscus sabdariffa L. provides insights into metabolisms of medicinal natural products.</title>
        <authorList>
            <person name="Kim T."/>
        </authorList>
    </citation>
    <scope>NUCLEOTIDE SEQUENCE [LARGE SCALE GENOMIC DNA]</scope>
    <source>
        <strain evidence="2">TK-2024</strain>
        <tissue evidence="2">Old leaves</tissue>
    </source>
</reference>
<feature type="domain" description="Increased DNA methylation 1 C-terminal" evidence="1">
    <location>
        <begin position="2"/>
        <end position="94"/>
    </location>
</feature>
<evidence type="ECO:0000313" key="2">
    <source>
        <dbReference type="EMBL" id="KAK8999754.1"/>
    </source>
</evidence>
<name>A0ABR2QGY1_9ROSI</name>
<dbReference type="PANTHER" id="PTHR46309:SF12">
    <property type="entry name" value="GB|AAC80581.1"/>
    <property type="match status" value="1"/>
</dbReference>
<dbReference type="Proteomes" id="UP001396334">
    <property type="component" value="Unassembled WGS sequence"/>
</dbReference>
<dbReference type="SUPFAM" id="SSF55729">
    <property type="entry name" value="Acyl-CoA N-acyltransferases (Nat)"/>
    <property type="match status" value="1"/>
</dbReference>
<dbReference type="InterPro" id="IPR056511">
    <property type="entry name" value="IDM1_C"/>
</dbReference>
<organism evidence="2 3">
    <name type="scientific">Hibiscus sabdariffa</name>
    <name type="common">roselle</name>
    <dbReference type="NCBI Taxonomy" id="183260"/>
    <lineage>
        <taxon>Eukaryota</taxon>
        <taxon>Viridiplantae</taxon>
        <taxon>Streptophyta</taxon>
        <taxon>Embryophyta</taxon>
        <taxon>Tracheophyta</taxon>
        <taxon>Spermatophyta</taxon>
        <taxon>Magnoliopsida</taxon>
        <taxon>eudicotyledons</taxon>
        <taxon>Gunneridae</taxon>
        <taxon>Pentapetalae</taxon>
        <taxon>rosids</taxon>
        <taxon>malvids</taxon>
        <taxon>Malvales</taxon>
        <taxon>Malvaceae</taxon>
        <taxon>Malvoideae</taxon>
        <taxon>Hibiscus</taxon>
    </lineage>
</organism>
<dbReference type="Pfam" id="PF23209">
    <property type="entry name" value="IDM1_C"/>
    <property type="match status" value="1"/>
</dbReference>